<keyword evidence="1" id="KW-1185">Reference proteome</keyword>
<dbReference type="Proteomes" id="UP000790787">
    <property type="component" value="Chromosome 8"/>
</dbReference>
<protein>
    <submittedName>
        <fullName evidence="2">Uncharacterized protein LOC142163030</fullName>
    </submittedName>
</protein>
<dbReference type="RefSeq" id="XP_075076381.1">
    <property type="nucleotide sequence ID" value="XM_075220280.1"/>
</dbReference>
<sequence length="982" mass="113036">MGKRKSLKKKMKMMTSPNSLKLAGKLVKYNPNFISNDDDDFEDLPEFGCDLGYATHKSVEAMQNTPSEGKQNTHVDRRTRSHSGTLNDRVARSHTAQHVVVEKGTSSKRKIKIAKKDVVKDKGKGSKRKAKNDGDDVPSKKRKVHVNQKCSSSSDLKLWDYYVPLADHYSTRMSVHTNCSIVEHLKNNLDDQQIEMFRRTCFGYFVDLPNFFIQNQLIHSLFLREVVSPKDNELWIKVNSTKLRFGLAEFCIIIGLKCNGDPNKDYESVQSSRLMELYFPSMSKVSKKSLTDCFLNKMWKSDEDALKIAVLYVIHSFLFSTTNDDLIIKNDFMLVESGDFETFPWGKVVFNAMLCSMKDKVHSRREMYRYGGFPLAFQCWFYECCPYTRKNLACRIGNLMPRILNWKVKKKVTFKRLRKEFFLLSQEQLVFGNIFPTNDEQTRLQLDDFVPVCEDKNEIHIESGVVAEVKTNAKKHSKNKPESQSINNENPNPQSSNLNSSEKELKLMRSEIKKVNDKVSSLKNLMISSFKKVFKALGVRNASKGNQKNDNHHDKEFSENNFGSEEVMEKNIGIEKVVKKNVDNEVSLEQTVDVMEGVVKDSIQHGKSSEGVGDDEAWIEDAEPEITAITNSFVTKILLIWGVWWMILYNLEDHIVVVDHDTPEMNPRERKPVGVMKSPFINTFDSGGTIQVVENKLTKSKKLILTIKYPFEGNVDNPVDFKHIDVIFYYLRKKGKYDVDVPIRFTTTDCWFNRLISNLYKEFLEKNRDMNLITETDPIVEYILGYFLRCNVPWSTVDEILFPINLSDKWHWILARLSFIDLHIYVYDSMSGARQNSAVRRSVESYSVLLPYFLHRIGFWDTKENPMGIPANDPFEIHVVDGLPTQDNTCYLVCSDCGVYVAAFAEYIIQGNNIPKAIDIDGIRNRYGILLWDYGVKKQRGYATSDDESTAIAFSTANWKGMQEIYVACNVTVLLFSYYASE</sequence>
<evidence type="ECO:0000313" key="1">
    <source>
        <dbReference type="Proteomes" id="UP000790787"/>
    </source>
</evidence>
<name>A0AC58RUH5_TOBAC</name>
<accession>A0AC58RUH5</accession>
<evidence type="ECO:0000313" key="2">
    <source>
        <dbReference type="RefSeq" id="XP_075076381.1"/>
    </source>
</evidence>
<organism evidence="1 2">
    <name type="scientific">Nicotiana tabacum</name>
    <name type="common">Common tobacco</name>
    <dbReference type="NCBI Taxonomy" id="4097"/>
    <lineage>
        <taxon>Eukaryota</taxon>
        <taxon>Viridiplantae</taxon>
        <taxon>Streptophyta</taxon>
        <taxon>Embryophyta</taxon>
        <taxon>Tracheophyta</taxon>
        <taxon>Spermatophyta</taxon>
        <taxon>Magnoliopsida</taxon>
        <taxon>eudicotyledons</taxon>
        <taxon>Gunneridae</taxon>
        <taxon>Pentapetalae</taxon>
        <taxon>asterids</taxon>
        <taxon>lamiids</taxon>
        <taxon>Solanales</taxon>
        <taxon>Solanaceae</taxon>
        <taxon>Nicotianoideae</taxon>
        <taxon>Nicotianeae</taxon>
        <taxon>Nicotiana</taxon>
    </lineage>
</organism>
<gene>
    <name evidence="2" type="primary">LOC142163030</name>
</gene>
<reference evidence="2" key="2">
    <citation type="submission" date="2025-08" db="UniProtKB">
        <authorList>
            <consortium name="RefSeq"/>
        </authorList>
    </citation>
    <scope>IDENTIFICATION</scope>
    <source>
        <tissue evidence="2">Leaf</tissue>
    </source>
</reference>
<proteinExistence type="predicted"/>
<reference evidence="1" key="1">
    <citation type="journal article" date="2014" name="Nat. Commun.">
        <title>The tobacco genome sequence and its comparison with those of tomato and potato.</title>
        <authorList>
            <person name="Sierro N."/>
            <person name="Battey J.N."/>
            <person name="Ouadi S."/>
            <person name="Bakaher N."/>
            <person name="Bovet L."/>
            <person name="Willig A."/>
            <person name="Goepfert S."/>
            <person name="Peitsch M.C."/>
            <person name="Ivanov N.V."/>
        </authorList>
    </citation>
    <scope>NUCLEOTIDE SEQUENCE [LARGE SCALE GENOMIC DNA]</scope>
</reference>